<comment type="caution">
    <text evidence="5">The sequence shown here is derived from an EMBL/GenBank/DDBJ whole genome shotgun (WGS) entry which is preliminary data.</text>
</comment>
<dbReference type="Gene3D" id="2.40.100.10">
    <property type="entry name" value="Cyclophilin-like"/>
    <property type="match status" value="1"/>
</dbReference>
<evidence type="ECO:0000313" key="5">
    <source>
        <dbReference type="EMBL" id="MEK8129578.1"/>
    </source>
</evidence>
<evidence type="ECO:0000313" key="6">
    <source>
        <dbReference type="Proteomes" id="UP001469365"/>
    </source>
</evidence>
<dbReference type="PANTHER" id="PTHR43309">
    <property type="entry name" value="5-OXOPROLINASE SUBUNIT C"/>
    <property type="match status" value="1"/>
</dbReference>
<feature type="domain" description="Carboxyltransferase" evidence="4">
    <location>
        <begin position="27"/>
        <end position="324"/>
    </location>
</feature>
<evidence type="ECO:0000256" key="2">
    <source>
        <dbReference type="ARBA" id="ARBA00022801"/>
    </source>
</evidence>
<reference evidence="5 6" key="1">
    <citation type="submission" date="2024-04" db="EMBL/GenBank/DDBJ databases">
        <title>draft genome sequnece of Paenibacillus filicis.</title>
        <authorList>
            <person name="Kim D.-U."/>
        </authorList>
    </citation>
    <scope>NUCLEOTIDE SEQUENCE [LARGE SCALE GENOMIC DNA]</scope>
    <source>
        <strain evidence="5 6">KACC14197</strain>
    </source>
</reference>
<evidence type="ECO:0000259" key="4">
    <source>
        <dbReference type="SMART" id="SM00797"/>
    </source>
</evidence>
<sequence>MKRMTIQVHKPGLLSTLQDLGRYGYQQYGVIVSGAMDSFAHKAANLLVGNGEREATIEMTLIGPVLQFAEEALIAICGSDLSPRIDGETVPLWRPVYIRAGATLAFGSSREGCRCYLAVSGGFDVLQRMNSYSTYLRAGLGGFEGRALKEGDHLPLKPVTALGMSLLERLRAEAGEAGFASASWRLSYELMPAYAAQPELRVIPGAQYALFQDESLEALFSEEFRVQPQSDRMGYRLSGPPLQMKERLEMLSEPVTFGTVQVPPDGNPIILMADRQTTGGYPKVAQVITADLPVLAQVQIGRPVRFRLVDLHEAQEALLEMELHVSFLRRSIHLHFI</sequence>
<keyword evidence="1" id="KW-0547">Nucleotide-binding</keyword>
<gene>
    <name evidence="5" type="ORF">WMW72_16855</name>
</gene>
<dbReference type="Pfam" id="PF02626">
    <property type="entry name" value="CT_A_B"/>
    <property type="match status" value="1"/>
</dbReference>
<protein>
    <submittedName>
        <fullName evidence="5">Biotin-dependent carboxyltransferase family protein</fullName>
    </submittedName>
</protein>
<dbReference type="SUPFAM" id="SSF50891">
    <property type="entry name" value="Cyclophilin-like"/>
    <property type="match status" value="1"/>
</dbReference>
<name>A0ABU9DL37_9BACL</name>
<keyword evidence="6" id="KW-1185">Reference proteome</keyword>
<evidence type="ECO:0000256" key="1">
    <source>
        <dbReference type="ARBA" id="ARBA00022741"/>
    </source>
</evidence>
<dbReference type="InterPro" id="IPR029000">
    <property type="entry name" value="Cyclophilin-like_dom_sf"/>
</dbReference>
<accession>A0ABU9DL37</accession>
<dbReference type="NCBIfam" id="TIGR00724">
    <property type="entry name" value="urea_amlyse_rel"/>
    <property type="match status" value="1"/>
</dbReference>
<dbReference type="InterPro" id="IPR003778">
    <property type="entry name" value="CT_A_B"/>
</dbReference>
<keyword evidence="3" id="KW-0067">ATP-binding</keyword>
<organism evidence="5 6">
    <name type="scientific">Paenibacillus filicis</name>
    <dbReference type="NCBI Taxonomy" id="669464"/>
    <lineage>
        <taxon>Bacteria</taxon>
        <taxon>Bacillati</taxon>
        <taxon>Bacillota</taxon>
        <taxon>Bacilli</taxon>
        <taxon>Bacillales</taxon>
        <taxon>Paenibacillaceae</taxon>
        <taxon>Paenibacillus</taxon>
    </lineage>
</organism>
<dbReference type="EMBL" id="JBBPCC010000010">
    <property type="protein sequence ID" value="MEK8129578.1"/>
    <property type="molecule type" value="Genomic_DNA"/>
</dbReference>
<dbReference type="SMART" id="SM00797">
    <property type="entry name" value="AHS2"/>
    <property type="match status" value="1"/>
</dbReference>
<proteinExistence type="predicted"/>
<keyword evidence="2" id="KW-0378">Hydrolase</keyword>
<dbReference type="PANTHER" id="PTHR43309:SF5">
    <property type="entry name" value="5-OXOPROLINASE SUBUNIT C"/>
    <property type="match status" value="1"/>
</dbReference>
<dbReference type="InterPro" id="IPR052708">
    <property type="entry name" value="PxpC"/>
</dbReference>
<evidence type="ECO:0000256" key="3">
    <source>
        <dbReference type="ARBA" id="ARBA00022840"/>
    </source>
</evidence>
<dbReference type="Proteomes" id="UP001469365">
    <property type="component" value="Unassembled WGS sequence"/>
</dbReference>